<evidence type="ECO:0000256" key="11">
    <source>
        <dbReference type="ARBA" id="ARBA00023136"/>
    </source>
</evidence>
<dbReference type="AlphaFoldDB" id="A0AAN7QQB4"/>
<dbReference type="PANTHER" id="PTHR24282:SF255">
    <property type="entry name" value="CYTOCHROME P450 72A11-RELATED"/>
    <property type="match status" value="1"/>
</dbReference>
<dbReference type="SUPFAM" id="SSF48264">
    <property type="entry name" value="Cytochrome P450"/>
    <property type="match status" value="1"/>
</dbReference>
<feature type="binding site" description="axial binding residue" evidence="12">
    <location>
        <position position="472"/>
    </location>
    <ligand>
        <name>heme</name>
        <dbReference type="ChEBI" id="CHEBI:30413"/>
    </ligand>
    <ligandPart>
        <name>Fe</name>
        <dbReference type="ChEBI" id="CHEBI:18248"/>
    </ligandPart>
</feature>
<evidence type="ECO:0000256" key="1">
    <source>
        <dbReference type="ARBA" id="ARBA00001971"/>
    </source>
</evidence>
<dbReference type="GO" id="GO:0016020">
    <property type="term" value="C:membrane"/>
    <property type="evidence" value="ECO:0007669"/>
    <property type="project" value="UniProtKB-SubCell"/>
</dbReference>
<evidence type="ECO:0000256" key="8">
    <source>
        <dbReference type="ARBA" id="ARBA00023002"/>
    </source>
</evidence>
<evidence type="ECO:0000256" key="9">
    <source>
        <dbReference type="ARBA" id="ARBA00023004"/>
    </source>
</evidence>
<dbReference type="GO" id="GO:0005506">
    <property type="term" value="F:iron ion binding"/>
    <property type="evidence" value="ECO:0007669"/>
    <property type="project" value="InterPro"/>
</dbReference>
<dbReference type="Pfam" id="PF00067">
    <property type="entry name" value="p450"/>
    <property type="match status" value="1"/>
</dbReference>
<dbReference type="PRINTS" id="PR00385">
    <property type="entry name" value="P450"/>
</dbReference>
<keyword evidence="16" id="KW-1185">Reference proteome</keyword>
<proteinExistence type="inferred from homology"/>
<evidence type="ECO:0000256" key="14">
    <source>
        <dbReference type="SAM" id="Phobius"/>
    </source>
</evidence>
<organism evidence="15 16">
    <name type="scientific">Trapa incisa</name>
    <dbReference type="NCBI Taxonomy" id="236973"/>
    <lineage>
        <taxon>Eukaryota</taxon>
        <taxon>Viridiplantae</taxon>
        <taxon>Streptophyta</taxon>
        <taxon>Embryophyta</taxon>
        <taxon>Tracheophyta</taxon>
        <taxon>Spermatophyta</taxon>
        <taxon>Magnoliopsida</taxon>
        <taxon>eudicotyledons</taxon>
        <taxon>Gunneridae</taxon>
        <taxon>Pentapetalae</taxon>
        <taxon>rosids</taxon>
        <taxon>malvids</taxon>
        <taxon>Myrtales</taxon>
        <taxon>Lythraceae</taxon>
        <taxon>Trapa</taxon>
    </lineage>
</organism>
<dbReference type="EMBL" id="JAXIOK010000005">
    <property type="protein sequence ID" value="KAK4771515.1"/>
    <property type="molecule type" value="Genomic_DNA"/>
</dbReference>
<dbReference type="InterPro" id="IPR050665">
    <property type="entry name" value="Cytochrome_P450_Monooxygen"/>
</dbReference>
<reference evidence="15 16" key="1">
    <citation type="journal article" date="2023" name="Hortic Res">
        <title>Pangenome of water caltrop reveals structural variations and asymmetric subgenome divergence after allopolyploidization.</title>
        <authorList>
            <person name="Zhang X."/>
            <person name="Chen Y."/>
            <person name="Wang L."/>
            <person name="Yuan Y."/>
            <person name="Fang M."/>
            <person name="Shi L."/>
            <person name="Lu R."/>
            <person name="Comes H.P."/>
            <person name="Ma Y."/>
            <person name="Chen Y."/>
            <person name="Huang G."/>
            <person name="Zhou Y."/>
            <person name="Zheng Z."/>
            <person name="Qiu Y."/>
        </authorList>
    </citation>
    <scope>NUCLEOTIDE SEQUENCE [LARGE SCALE GENOMIC DNA]</scope>
    <source>
        <tissue evidence="15">Roots</tissue>
    </source>
</reference>
<feature type="transmembrane region" description="Helical" evidence="14">
    <location>
        <begin position="12"/>
        <end position="32"/>
    </location>
</feature>
<dbReference type="PRINTS" id="PR00463">
    <property type="entry name" value="EP450I"/>
</dbReference>
<keyword evidence="11 14" id="KW-0472">Membrane</keyword>
<sequence length="526" mass="59221">MEALPSATSFMAAALAVTVLAFLWKAVVVLLLTPWRLERSLRGEGLNGSPYRLMVGDLLEMNRLKKEAQSDPMPEFSNNIVSRLLPFFQKSVEKYGNCCFRWVGPAPVLVVTDGILVREVLKRVYEFEKPDMRVNRNVLVSGLVLLEGHKWAKHRKILSPAFHLNKLKSVLAASIVSCAELIHKWETLISPEISCEVNVLTDMEILTGNITARAAIGSSYEEGKAIFQLQSEQVANVFKTLHLAFIPGYSFLPTKINRRMKQVDRQVRHLLKGVVDGRLKYLKNRGDGTEAAENLLDVLLESNSREMEERGHEKGMNMKEVMDECKGIYLAGQETTASLLIWTLILLSKHLDWQSKAREEILQVFGEDKEINFNGLFQLKTMNMILNEVLRLYPPATLIYRKVNKATKLGPYYLPAGVHIQVPILLIHHDRQLWGEDAQVFNPNRFSNGVSNAGTGKSPLPFLPFSSGVRVCIGRDFSSIESKAVLAMILRRFTVELSPSYRHSPSAMLSIRPQHGAPLILRKLPG</sequence>
<evidence type="ECO:0000256" key="7">
    <source>
        <dbReference type="ARBA" id="ARBA00022989"/>
    </source>
</evidence>
<accession>A0AAN7QQB4</accession>
<dbReference type="PROSITE" id="PS00086">
    <property type="entry name" value="CYTOCHROME_P450"/>
    <property type="match status" value="1"/>
</dbReference>
<keyword evidence="6 12" id="KW-0479">Metal-binding</keyword>
<dbReference type="PANTHER" id="PTHR24282">
    <property type="entry name" value="CYTOCHROME P450 FAMILY MEMBER"/>
    <property type="match status" value="1"/>
</dbReference>
<evidence type="ECO:0000256" key="10">
    <source>
        <dbReference type="ARBA" id="ARBA00023033"/>
    </source>
</evidence>
<keyword evidence="7 14" id="KW-1133">Transmembrane helix</keyword>
<evidence type="ECO:0000256" key="2">
    <source>
        <dbReference type="ARBA" id="ARBA00004167"/>
    </source>
</evidence>
<evidence type="ECO:0000256" key="13">
    <source>
        <dbReference type="RuleBase" id="RU000461"/>
    </source>
</evidence>
<evidence type="ECO:0000256" key="12">
    <source>
        <dbReference type="PIRSR" id="PIRSR602401-1"/>
    </source>
</evidence>
<keyword evidence="8 13" id="KW-0560">Oxidoreductase</keyword>
<comment type="cofactor">
    <cofactor evidence="1 12">
        <name>heme</name>
        <dbReference type="ChEBI" id="CHEBI:30413"/>
    </cofactor>
</comment>
<evidence type="ECO:0000313" key="16">
    <source>
        <dbReference type="Proteomes" id="UP001345219"/>
    </source>
</evidence>
<keyword evidence="4 12" id="KW-0349">Heme</keyword>
<dbReference type="GO" id="GO:0016705">
    <property type="term" value="F:oxidoreductase activity, acting on paired donors, with incorporation or reduction of molecular oxygen"/>
    <property type="evidence" value="ECO:0007669"/>
    <property type="project" value="InterPro"/>
</dbReference>
<name>A0AAN7QQB4_9MYRT</name>
<evidence type="ECO:0000256" key="3">
    <source>
        <dbReference type="ARBA" id="ARBA00010617"/>
    </source>
</evidence>
<evidence type="ECO:0000313" key="15">
    <source>
        <dbReference type="EMBL" id="KAK4771515.1"/>
    </source>
</evidence>
<comment type="caution">
    <text evidence="15">The sequence shown here is derived from an EMBL/GenBank/DDBJ whole genome shotgun (WGS) entry which is preliminary data.</text>
</comment>
<protein>
    <recommendedName>
        <fullName evidence="17">Cytochrome P450</fullName>
    </recommendedName>
</protein>
<keyword evidence="9 12" id="KW-0408">Iron</keyword>
<comment type="similarity">
    <text evidence="3 13">Belongs to the cytochrome P450 family.</text>
</comment>
<dbReference type="InterPro" id="IPR001128">
    <property type="entry name" value="Cyt_P450"/>
</dbReference>
<dbReference type="Gene3D" id="1.10.630.10">
    <property type="entry name" value="Cytochrome P450"/>
    <property type="match status" value="1"/>
</dbReference>
<keyword evidence="10 13" id="KW-0503">Monooxygenase</keyword>
<dbReference type="InterPro" id="IPR036396">
    <property type="entry name" value="Cyt_P450_sf"/>
</dbReference>
<comment type="subcellular location">
    <subcellularLocation>
        <location evidence="2">Membrane</location>
        <topology evidence="2">Single-pass membrane protein</topology>
    </subcellularLocation>
</comment>
<evidence type="ECO:0008006" key="17">
    <source>
        <dbReference type="Google" id="ProtNLM"/>
    </source>
</evidence>
<dbReference type="GO" id="GO:0004497">
    <property type="term" value="F:monooxygenase activity"/>
    <property type="evidence" value="ECO:0007669"/>
    <property type="project" value="UniProtKB-KW"/>
</dbReference>
<evidence type="ECO:0000256" key="5">
    <source>
        <dbReference type="ARBA" id="ARBA00022692"/>
    </source>
</evidence>
<dbReference type="GO" id="GO:0020037">
    <property type="term" value="F:heme binding"/>
    <property type="evidence" value="ECO:0007669"/>
    <property type="project" value="InterPro"/>
</dbReference>
<evidence type="ECO:0000256" key="4">
    <source>
        <dbReference type="ARBA" id="ARBA00022617"/>
    </source>
</evidence>
<keyword evidence="5 14" id="KW-0812">Transmembrane</keyword>
<dbReference type="InterPro" id="IPR002401">
    <property type="entry name" value="Cyt_P450_E_grp-I"/>
</dbReference>
<dbReference type="InterPro" id="IPR017972">
    <property type="entry name" value="Cyt_P450_CS"/>
</dbReference>
<dbReference type="Proteomes" id="UP001345219">
    <property type="component" value="Chromosome 24"/>
</dbReference>
<gene>
    <name evidence="15" type="ORF">SAY87_032047</name>
</gene>
<evidence type="ECO:0000256" key="6">
    <source>
        <dbReference type="ARBA" id="ARBA00022723"/>
    </source>
</evidence>